<evidence type="ECO:0000313" key="5">
    <source>
        <dbReference type="EMBL" id="CAG9564068.1"/>
    </source>
</evidence>
<gene>
    <name evidence="5" type="ORF">DCHRY22_LOCUS5113</name>
</gene>
<keyword evidence="6" id="KW-1185">Reference proteome</keyword>
<organism evidence="5 6">
    <name type="scientific">Danaus chrysippus</name>
    <name type="common">African queen</name>
    <dbReference type="NCBI Taxonomy" id="151541"/>
    <lineage>
        <taxon>Eukaryota</taxon>
        <taxon>Metazoa</taxon>
        <taxon>Ecdysozoa</taxon>
        <taxon>Arthropoda</taxon>
        <taxon>Hexapoda</taxon>
        <taxon>Insecta</taxon>
        <taxon>Pterygota</taxon>
        <taxon>Neoptera</taxon>
        <taxon>Endopterygota</taxon>
        <taxon>Lepidoptera</taxon>
        <taxon>Glossata</taxon>
        <taxon>Ditrysia</taxon>
        <taxon>Papilionoidea</taxon>
        <taxon>Nymphalidae</taxon>
        <taxon>Danainae</taxon>
        <taxon>Danaini</taxon>
        <taxon>Danaina</taxon>
        <taxon>Danaus</taxon>
        <taxon>Anosia</taxon>
    </lineage>
</organism>
<reference evidence="5" key="1">
    <citation type="submission" date="2021-09" db="EMBL/GenBank/DDBJ databases">
        <authorList>
            <person name="Martin H S."/>
        </authorList>
    </citation>
    <scope>NUCLEOTIDE SEQUENCE</scope>
</reference>
<dbReference type="PANTHER" id="PTHR11705:SF140">
    <property type="entry name" value="FI02848P-RELATED"/>
    <property type="match status" value="1"/>
</dbReference>
<feature type="domain" description="Peptidase M14" evidence="4">
    <location>
        <begin position="1"/>
        <end position="275"/>
    </location>
</feature>
<evidence type="ECO:0000259" key="4">
    <source>
        <dbReference type="PROSITE" id="PS52035"/>
    </source>
</evidence>
<dbReference type="GO" id="GO:0005615">
    <property type="term" value="C:extracellular space"/>
    <property type="evidence" value="ECO:0007669"/>
    <property type="project" value="TreeGrafter"/>
</dbReference>
<dbReference type="GO" id="GO:0004181">
    <property type="term" value="F:metallocarboxypeptidase activity"/>
    <property type="evidence" value="ECO:0007669"/>
    <property type="project" value="InterPro"/>
</dbReference>
<accession>A0A8J2VZ74</accession>
<dbReference type="SMART" id="SM00631">
    <property type="entry name" value="Zn_pept"/>
    <property type="match status" value="1"/>
</dbReference>
<dbReference type="SUPFAM" id="SSF53187">
    <property type="entry name" value="Zn-dependent exopeptidases"/>
    <property type="match status" value="1"/>
</dbReference>
<evidence type="ECO:0000256" key="1">
    <source>
        <dbReference type="ARBA" id="ARBA00001947"/>
    </source>
</evidence>
<comment type="similarity">
    <text evidence="2 3">Belongs to the peptidase M14 family.</text>
</comment>
<dbReference type="Proteomes" id="UP000789524">
    <property type="component" value="Unassembled WGS sequence"/>
</dbReference>
<dbReference type="Gene3D" id="3.40.630.10">
    <property type="entry name" value="Zn peptidases"/>
    <property type="match status" value="1"/>
</dbReference>
<sequence length="350" mass="39507">MLDELLGEDEDACVENVAIGASTVAMSRYVNEEIEKVSNGSQIKPVILLDAGQDAGSETVGFALYIIEQLAACVENKDMIRNFLWIILPSTNPDGQEYSRGSFERWQKNYRSIMDYEATGVDITRNFDDFFTECFRVENKFSQNYPGPHPNSENETKFITNVMKKYKNGIKTYISFRRNGHAILYPFASRNVTLDNMQKTKTKADEIAKKVNQRAGGIQWFVSQSIYEMNGQPHCGHSVDYAYNKMDIHSSFEMRIFPETDNYIMSKFQSLPKGYDVSLRTGYFSGIREIYNLLESLFHFSVGCWSCAVLVAERACARGGARGRTARYHSVVSRGGGDASSANSSEHLLS</sequence>
<dbReference type="GO" id="GO:0006508">
    <property type="term" value="P:proteolysis"/>
    <property type="evidence" value="ECO:0007669"/>
    <property type="project" value="InterPro"/>
</dbReference>
<dbReference type="PANTHER" id="PTHR11705">
    <property type="entry name" value="PROTEASE FAMILY M14 CARBOXYPEPTIDASE A,B"/>
    <property type="match status" value="1"/>
</dbReference>
<dbReference type="OrthoDB" id="3626597at2759"/>
<evidence type="ECO:0000256" key="2">
    <source>
        <dbReference type="ARBA" id="ARBA00005988"/>
    </source>
</evidence>
<dbReference type="GO" id="GO:0008270">
    <property type="term" value="F:zinc ion binding"/>
    <property type="evidence" value="ECO:0007669"/>
    <property type="project" value="InterPro"/>
</dbReference>
<dbReference type="EMBL" id="CAKASE010000050">
    <property type="protein sequence ID" value="CAG9564068.1"/>
    <property type="molecule type" value="Genomic_DNA"/>
</dbReference>
<comment type="caution">
    <text evidence="5">The sequence shown here is derived from an EMBL/GenBank/DDBJ whole genome shotgun (WGS) entry which is preliminary data.</text>
</comment>
<name>A0A8J2VZ74_9NEOP</name>
<dbReference type="Pfam" id="PF00246">
    <property type="entry name" value="Peptidase_M14"/>
    <property type="match status" value="1"/>
</dbReference>
<comment type="cofactor">
    <cofactor evidence="1">
        <name>Zn(2+)</name>
        <dbReference type="ChEBI" id="CHEBI:29105"/>
    </cofactor>
</comment>
<dbReference type="AlphaFoldDB" id="A0A8J2VZ74"/>
<evidence type="ECO:0000256" key="3">
    <source>
        <dbReference type="PROSITE-ProRule" id="PRU01379"/>
    </source>
</evidence>
<comment type="caution">
    <text evidence="3">Lacks conserved residue(s) required for the propagation of feature annotation.</text>
</comment>
<proteinExistence type="inferred from homology"/>
<dbReference type="InterPro" id="IPR000834">
    <property type="entry name" value="Peptidase_M14"/>
</dbReference>
<dbReference type="PROSITE" id="PS52035">
    <property type="entry name" value="PEPTIDASE_M14"/>
    <property type="match status" value="1"/>
</dbReference>
<protein>
    <submittedName>
        <fullName evidence="5">(African queen) hypothetical protein</fullName>
    </submittedName>
</protein>
<evidence type="ECO:0000313" key="6">
    <source>
        <dbReference type="Proteomes" id="UP000789524"/>
    </source>
</evidence>